<evidence type="ECO:0000313" key="1">
    <source>
        <dbReference type="EMBL" id="KAE8918022.1"/>
    </source>
</evidence>
<evidence type="ECO:0000313" key="5">
    <source>
        <dbReference type="EMBL" id="KAE9263880.1"/>
    </source>
</evidence>
<accession>A0A6A3VDZ5</accession>
<proteinExistence type="predicted"/>
<dbReference type="Proteomes" id="UP000486351">
    <property type="component" value="Unassembled WGS sequence"/>
</dbReference>
<dbReference type="EMBL" id="QXFW01005140">
    <property type="protein sequence ID" value="KAE8963017.1"/>
    <property type="molecule type" value="Genomic_DNA"/>
</dbReference>
<evidence type="ECO:0000313" key="4">
    <source>
        <dbReference type="EMBL" id="KAE9163767.1"/>
    </source>
</evidence>
<reference evidence="6 7" key="1">
    <citation type="submission" date="2018-08" db="EMBL/GenBank/DDBJ databases">
        <title>Genomic investigation of the strawberry pathogen Phytophthora fragariae indicates pathogenicity is determined by transcriptional variation in three key races.</title>
        <authorList>
            <person name="Adams T.M."/>
            <person name="Armitage A.D."/>
            <person name="Sobczyk M.K."/>
            <person name="Bates H.J."/>
            <person name="Dunwell J.M."/>
            <person name="Nellist C.F."/>
            <person name="Harrison R.J."/>
        </authorList>
    </citation>
    <scope>NUCLEOTIDE SEQUENCE [LARGE SCALE GENOMIC DNA]</scope>
    <source>
        <strain evidence="4 8">BC-1</strain>
        <strain evidence="3 7">NOV-27</strain>
        <strain evidence="5 10">NOV-77</strain>
        <strain evidence="1 6">NOV-9</strain>
        <strain evidence="2 9">SCRP245</strain>
    </source>
</reference>
<evidence type="ECO:0000313" key="3">
    <source>
        <dbReference type="EMBL" id="KAE9160266.1"/>
    </source>
</evidence>
<dbReference type="EMBL" id="QXGB01006747">
    <property type="protein sequence ID" value="KAE9160266.1"/>
    <property type="molecule type" value="Genomic_DNA"/>
</dbReference>
<evidence type="ECO:0000313" key="8">
    <source>
        <dbReference type="Proteomes" id="UP000440367"/>
    </source>
</evidence>
<dbReference type="Proteomes" id="UP000440367">
    <property type="component" value="Unassembled WGS sequence"/>
</dbReference>
<name>A0A6A3VDZ5_9STRA</name>
<dbReference type="Proteomes" id="UP000460718">
    <property type="component" value="Unassembled WGS sequence"/>
</dbReference>
<dbReference type="Proteomes" id="UP000433483">
    <property type="component" value="Unassembled WGS sequence"/>
</dbReference>
<keyword evidence="7" id="KW-1185">Reference proteome</keyword>
<comment type="caution">
    <text evidence="4">The sequence shown here is derived from an EMBL/GenBank/DDBJ whole genome shotgun (WGS) entry which is preliminary data.</text>
</comment>
<protein>
    <submittedName>
        <fullName evidence="4">Uncharacterized protein</fullName>
    </submittedName>
</protein>
<organism evidence="4 8">
    <name type="scientific">Phytophthora fragariae</name>
    <dbReference type="NCBI Taxonomy" id="53985"/>
    <lineage>
        <taxon>Eukaryota</taxon>
        <taxon>Sar</taxon>
        <taxon>Stramenopiles</taxon>
        <taxon>Oomycota</taxon>
        <taxon>Peronosporomycetes</taxon>
        <taxon>Peronosporales</taxon>
        <taxon>Peronosporaceae</taxon>
        <taxon>Phytophthora</taxon>
    </lineage>
</organism>
<dbReference type="EMBL" id="QXGF01006273">
    <property type="protein sequence ID" value="KAE8918022.1"/>
    <property type="molecule type" value="Genomic_DNA"/>
</dbReference>
<dbReference type="EMBL" id="QXFY01008591">
    <property type="protein sequence ID" value="KAE9263880.1"/>
    <property type="molecule type" value="Genomic_DNA"/>
</dbReference>
<dbReference type="Proteomes" id="UP000429523">
    <property type="component" value="Unassembled WGS sequence"/>
</dbReference>
<sequence length="44" mass="4863">MNCRVKLREGINASWNAVVECPAGKQARRALTMKGAEMDVDGRE</sequence>
<evidence type="ECO:0000313" key="7">
    <source>
        <dbReference type="Proteomes" id="UP000433483"/>
    </source>
</evidence>
<evidence type="ECO:0000313" key="2">
    <source>
        <dbReference type="EMBL" id="KAE8963017.1"/>
    </source>
</evidence>
<evidence type="ECO:0000313" key="10">
    <source>
        <dbReference type="Proteomes" id="UP000486351"/>
    </source>
</evidence>
<evidence type="ECO:0000313" key="9">
    <source>
        <dbReference type="Proteomes" id="UP000460718"/>
    </source>
</evidence>
<gene>
    <name evidence="4" type="ORF">PF002_g31775</name>
    <name evidence="3" type="ORF">PF005_g31714</name>
    <name evidence="5" type="ORF">PF008_g32258</name>
    <name evidence="1" type="ORF">PF009_g31661</name>
    <name evidence="2" type="ORF">PF011_g29185</name>
</gene>
<dbReference type="EMBL" id="QXGD01006194">
    <property type="protein sequence ID" value="KAE9163767.1"/>
    <property type="molecule type" value="Genomic_DNA"/>
</dbReference>
<dbReference type="AlphaFoldDB" id="A0A6A3VDZ5"/>
<evidence type="ECO:0000313" key="6">
    <source>
        <dbReference type="Proteomes" id="UP000429523"/>
    </source>
</evidence>